<dbReference type="KEGG" id="aplc:110973769"/>
<dbReference type="PANTHER" id="PTHR24228:SF72">
    <property type="entry name" value="G-PROTEIN COUPLED RECEPTORS FAMILY 1 PROFILE DOMAIN-CONTAINING PROTEIN"/>
    <property type="match status" value="1"/>
</dbReference>
<accession>A0A8B7XKR8</accession>
<dbReference type="PROSITE" id="PS50262">
    <property type="entry name" value="G_PROTEIN_RECEP_F1_2"/>
    <property type="match status" value="3"/>
</dbReference>
<feature type="transmembrane region" description="Helical" evidence="11">
    <location>
        <begin position="166"/>
        <end position="186"/>
    </location>
</feature>
<comment type="subcellular location">
    <subcellularLocation>
        <location evidence="1">Cell membrane</location>
        <topology evidence="1">Multi-pass membrane protein</topology>
    </subcellularLocation>
</comment>
<evidence type="ECO:0000256" key="7">
    <source>
        <dbReference type="ARBA" id="ARBA00023170"/>
    </source>
</evidence>
<proteinExistence type="inferred from homology"/>
<feature type="transmembrane region" description="Helical" evidence="11">
    <location>
        <begin position="468"/>
        <end position="496"/>
    </location>
</feature>
<dbReference type="AlphaFoldDB" id="A0A8B7XKR8"/>
<evidence type="ECO:0000313" key="13">
    <source>
        <dbReference type="Proteomes" id="UP000694845"/>
    </source>
</evidence>
<feature type="transmembrane region" description="Helical" evidence="11">
    <location>
        <begin position="641"/>
        <end position="661"/>
    </location>
</feature>
<evidence type="ECO:0000256" key="8">
    <source>
        <dbReference type="ARBA" id="ARBA00023224"/>
    </source>
</evidence>
<feature type="domain" description="G-protein coupled receptors family 1 profile" evidence="12">
    <location>
        <begin position="488"/>
        <end position="773"/>
    </location>
</feature>
<dbReference type="InterPro" id="IPR000276">
    <property type="entry name" value="GPCR_Rhodpsn"/>
</dbReference>
<gene>
    <name evidence="14" type="primary">LOC110973769</name>
</gene>
<dbReference type="GeneID" id="110973769"/>
<feature type="transmembrane region" description="Helical" evidence="11">
    <location>
        <begin position="755"/>
        <end position="775"/>
    </location>
</feature>
<dbReference type="PANTHER" id="PTHR24228">
    <property type="entry name" value="B2 BRADYKININ RECEPTOR/ANGIOTENSIN II RECEPTOR"/>
    <property type="match status" value="1"/>
</dbReference>
<dbReference type="OMA" id="FWITHKT"/>
<keyword evidence="6 11" id="KW-0472">Membrane</keyword>
<feature type="transmembrane region" description="Helical" evidence="11">
    <location>
        <begin position="548"/>
        <end position="570"/>
    </location>
</feature>
<feature type="domain" description="G-protein coupled receptors family 1 profile" evidence="12">
    <location>
        <begin position="63"/>
        <end position="327"/>
    </location>
</feature>
<feature type="transmembrane region" description="Helical" evidence="11">
    <location>
        <begin position="123"/>
        <end position="145"/>
    </location>
</feature>
<feature type="transmembrane region" description="Helical" evidence="11">
    <location>
        <begin position="310"/>
        <end position="329"/>
    </location>
</feature>
<feature type="transmembrane region" description="Helical" evidence="11">
    <location>
        <begin position="729"/>
        <end position="749"/>
    </location>
</feature>
<dbReference type="GO" id="GO:0005886">
    <property type="term" value="C:plasma membrane"/>
    <property type="evidence" value="ECO:0007669"/>
    <property type="project" value="UniProtKB-SubCell"/>
</dbReference>
<feature type="transmembrane region" description="Helical" evidence="11">
    <location>
        <begin position="361"/>
        <end position="385"/>
    </location>
</feature>
<feature type="transmembrane region" description="Helical" evidence="11">
    <location>
        <begin position="83"/>
        <end position="103"/>
    </location>
</feature>
<keyword evidence="13" id="KW-1185">Reference proteome</keyword>
<dbReference type="PRINTS" id="PR00237">
    <property type="entry name" value="GPCRRHODOPSN"/>
</dbReference>
<dbReference type="Gene3D" id="1.20.1070.10">
    <property type="entry name" value="Rhodopsin 7-helix transmembrane proteins"/>
    <property type="match status" value="3"/>
</dbReference>
<keyword evidence="4 11" id="KW-1133">Transmembrane helix</keyword>
<organism evidence="13 14">
    <name type="scientific">Acanthaster planci</name>
    <name type="common">Crown-of-thorns starfish</name>
    <dbReference type="NCBI Taxonomy" id="133434"/>
    <lineage>
        <taxon>Eukaryota</taxon>
        <taxon>Metazoa</taxon>
        <taxon>Echinodermata</taxon>
        <taxon>Eleutherozoa</taxon>
        <taxon>Asterozoa</taxon>
        <taxon>Asteroidea</taxon>
        <taxon>Valvatacea</taxon>
        <taxon>Valvatida</taxon>
        <taxon>Acanthasteridae</taxon>
        <taxon>Acanthaster</taxon>
    </lineage>
</organism>
<keyword evidence="7 9" id="KW-0675">Receptor</keyword>
<dbReference type="Proteomes" id="UP000694845">
    <property type="component" value="Unplaced"/>
</dbReference>
<evidence type="ECO:0000256" key="3">
    <source>
        <dbReference type="ARBA" id="ARBA00022692"/>
    </source>
</evidence>
<evidence type="ECO:0000256" key="10">
    <source>
        <dbReference type="SAM" id="MobiDB-lite"/>
    </source>
</evidence>
<name>A0A8B7XKR8_ACAPL</name>
<reference evidence="14" key="1">
    <citation type="submission" date="2025-08" db="UniProtKB">
        <authorList>
            <consortium name="RefSeq"/>
        </authorList>
    </citation>
    <scope>IDENTIFICATION</scope>
</reference>
<feature type="domain" description="G-protein coupled receptors family 1 profile" evidence="12">
    <location>
        <begin position="376"/>
        <end position="405"/>
    </location>
</feature>
<feature type="region of interest" description="Disordered" evidence="10">
    <location>
        <begin position="258"/>
        <end position="278"/>
    </location>
</feature>
<evidence type="ECO:0000256" key="2">
    <source>
        <dbReference type="ARBA" id="ARBA00022475"/>
    </source>
</evidence>
<dbReference type="SMART" id="SM01381">
    <property type="entry name" value="7TM_GPCR_Srsx"/>
    <property type="match status" value="1"/>
</dbReference>
<evidence type="ECO:0000256" key="1">
    <source>
        <dbReference type="ARBA" id="ARBA00004651"/>
    </source>
</evidence>
<keyword evidence="2" id="KW-1003">Cell membrane</keyword>
<evidence type="ECO:0000256" key="11">
    <source>
        <dbReference type="SAM" id="Phobius"/>
    </source>
</evidence>
<keyword evidence="3 9" id="KW-0812">Transmembrane</keyword>
<comment type="similarity">
    <text evidence="9">Belongs to the G-protein coupled receptor 1 family.</text>
</comment>
<sequence length="795" mass="87851">MQFPINSTLKPDSTPLANPSVLSNSTVSSNSTLFPSAEAVHSYPEFIFLSVSFSILIVLAISGNSLVLVAVARTKKLQNVTNVFVVNLSVSDCLSCLAFIWSIPGMVSTTPGYPLQPDILCVIWGALLYEGFGCSAYNLANIALSRYILITRPKETYQWLYTPKKIALMVSGSWLVPLCAIVIPPLCDIGDLGFDPKCRVCSGIAIHPSNTEYDIIMMAVWFPVPCVIIVVSYLLIWRHVRRHFKNRRQYNICLQPSSDKSGLSSSTPNTNSDDMEASGTQISGVPLQPTVSSSQHNLIKKDELAITKNLFVVVLAFAVCFLPYAMMMATNRVRYHLYGALFLFASGGSTLALYSYPEFIFLSVGYSILIVLAIAGNSMVLVAVARTKKLQTDTNVFVVNLSVSDCHTWRSYGAYQACSGRRKTNGTQRHFRRTVTLKSKMDDNYSSTVTMFPTDTTYSPAPKAIYTYPELIVCAVGFSILVFVTLGGNSMVLVAVARTKKLQTATNVFVVNLSVTDYLTGLAFLWSIPGMVSTTPGYPLQSDALCAVWAALVYLGVGCGLYTLANIALNRCILITMPMHHYQWLYTPKKITLMVLGCWLVPLCAIVVPPLSGVGSLGFDPDSRTCTDIDSHERAPAFDKILFSVFYPLPLVVVVVCYVLIWRHVRRHFKNYRQSVRQRMTTSPAKSSTSTLDLDLSSSCPRLPPLQHAESSRQLTRTKNEQLSITKNLFVVVLAFLVCFTPLGVMVVIDSNRYQLYAGMVLFASGSINPVIYATKHPHFRPVLRSMLRGRCVKE</sequence>
<feature type="transmembrane region" description="Helical" evidence="11">
    <location>
        <begin position="46"/>
        <end position="71"/>
    </location>
</feature>
<dbReference type="PROSITE" id="PS00237">
    <property type="entry name" value="G_PROTEIN_RECEP_F1_1"/>
    <property type="match status" value="1"/>
</dbReference>
<dbReference type="InterPro" id="IPR017452">
    <property type="entry name" value="GPCR_Rhodpsn_7TM"/>
</dbReference>
<dbReference type="GO" id="GO:0004930">
    <property type="term" value="F:G protein-coupled receptor activity"/>
    <property type="evidence" value="ECO:0007669"/>
    <property type="project" value="UniProtKB-KW"/>
</dbReference>
<feature type="transmembrane region" description="Helical" evidence="11">
    <location>
        <begin position="591"/>
        <end position="611"/>
    </location>
</feature>
<keyword evidence="8 9" id="KW-0807">Transducer</keyword>
<evidence type="ECO:0000256" key="9">
    <source>
        <dbReference type="RuleBase" id="RU000688"/>
    </source>
</evidence>
<feature type="transmembrane region" description="Helical" evidence="11">
    <location>
        <begin position="215"/>
        <end position="237"/>
    </location>
</feature>
<evidence type="ECO:0000256" key="5">
    <source>
        <dbReference type="ARBA" id="ARBA00023040"/>
    </source>
</evidence>
<feature type="transmembrane region" description="Helical" evidence="11">
    <location>
        <begin position="508"/>
        <end position="528"/>
    </location>
</feature>
<dbReference type="CDD" id="cd00637">
    <property type="entry name" value="7tm_classA_rhodopsin-like"/>
    <property type="match status" value="2"/>
</dbReference>
<protein>
    <submittedName>
        <fullName evidence="14">Uncharacterized protein LOC110973769</fullName>
    </submittedName>
</protein>
<evidence type="ECO:0000256" key="6">
    <source>
        <dbReference type="ARBA" id="ARBA00023136"/>
    </source>
</evidence>
<dbReference type="RefSeq" id="XP_022080550.1">
    <property type="nucleotide sequence ID" value="XM_022224858.1"/>
</dbReference>
<keyword evidence="5 9" id="KW-0297">G-protein coupled receptor</keyword>
<dbReference type="SUPFAM" id="SSF81321">
    <property type="entry name" value="Family A G protein-coupled receptor-like"/>
    <property type="match status" value="3"/>
</dbReference>
<dbReference type="Pfam" id="PF00001">
    <property type="entry name" value="7tm_1"/>
    <property type="match status" value="2"/>
</dbReference>
<evidence type="ECO:0000259" key="12">
    <source>
        <dbReference type="PROSITE" id="PS50262"/>
    </source>
</evidence>
<evidence type="ECO:0000256" key="4">
    <source>
        <dbReference type="ARBA" id="ARBA00022989"/>
    </source>
</evidence>
<feature type="transmembrane region" description="Helical" evidence="11">
    <location>
        <begin position="335"/>
        <end position="354"/>
    </location>
</feature>
<evidence type="ECO:0000313" key="14">
    <source>
        <dbReference type="RefSeq" id="XP_022080550.1"/>
    </source>
</evidence>
<dbReference type="OrthoDB" id="10044919at2759"/>